<dbReference type="OMA" id="IMFFFME"/>
<feature type="transmembrane region" description="Helical" evidence="6">
    <location>
        <begin position="503"/>
        <end position="523"/>
    </location>
</feature>
<protein>
    <recommendedName>
        <fullName evidence="7">Major facilitator superfamily (MFS) profile domain-containing protein</fullName>
    </recommendedName>
</protein>
<evidence type="ECO:0000259" key="7">
    <source>
        <dbReference type="PROSITE" id="PS50850"/>
    </source>
</evidence>
<dbReference type="Proteomes" id="UP000663193">
    <property type="component" value="Chromosome 10"/>
</dbReference>
<feature type="transmembrane region" description="Helical" evidence="6">
    <location>
        <begin position="433"/>
        <end position="459"/>
    </location>
</feature>
<evidence type="ECO:0000256" key="2">
    <source>
        <dbReference type="ARBA" id="ARBA00022692"/>
    </source>
</evidence>
<dbReference type="GO" id="GO:0016020">
    <property type="term" value="C:membrane"/>
    <property type="evidence" value="ECO:0007669"/>
    <property type="project" value="UniProtKB-SubCell"/>
</dbReference>
<feature type="transmembrane region" description="Helical" evidence="6">
    <location>
        <begin position="408"/>
        <end position="427"/>
    </location>
</feature>
<feature type="transmembrane region" description="Helical" evidence="6">
    <location>
        <begin position="471"/>
        <end position="491"/>
    </location>
</feature>
<reference evidence="9" key="1">
    <citation type="journal article" date="2021" name="BMC Genomics">
        <title>Chromosome-level genome assembly and manually-curated proteome of model necrotroph Parastagonospora nodorum Sn15 reveals a genome-wide trove of candidate effector homologs, and redundancy of virulence-related functions within an accessory chromosome.</title>
        <authorList>
            <person name="Bertazzoni S."/>
            <person name="Jones D.A.B."/>
            <person name="Phan H.T."/>
            <person name="Tan K.-C."/>
            <person name="Hane J.K."/>
        </authorList>
    </citation>
    <scope>NUCLEOTIDE SEQUENCE [LARGE SCALE GENOMIC DNA]</scope>
    <source>
        <strain evidence="9">SN15 / ATCC MYA-4574 / FGSC 10173)</strain>
    </source>
</reference>
<dbReference type="PANTHER" id="PTHR23502:SF30">
    <property type="entry name" value="TRANSPORTER, PUTATIVE (AFU_ORTHOLOGUE AFUA_8G04702)-RELATED"/>
    <property type="match status" value="1"/>
</dbReference>
<dbReference type="PANTHER" id="PTHR23502">
    <property type="entry name" value="MAJOR FACILITATOR SUPERFAMILY"/>
    <property type="match status" value="1"/>
</dbReference>
<feature type="transmembrane region" description="Helical" evidence="6">
    <location>
        <begin position="58"/>
        <end position="81"/>
    </location>
</feature>
<dbReference type="GO" id="GO:0022857">
    <property type="term" value="F:transmembrane transporter activity"/>
    <property type="evidence" value="ECO:0007669"/>
    <property type="project" value="InterPro"/>
</dbReference>
<evidence type="ECO:0000256" key="1">
    <source>
        <dbReference type="ARBA" id="ARBA00004141"/>
    </source>
</evidence>
<feature type="transmembrane region" description="Helical" evidence="6">
    <location>
        <begin position="101"/>
        <end position="119"/>
    </location>
</feature>
<dbReference type="SUPFAM" id="SSF103473">
    <property type="entry name" value="MFS general substrate transporter"/>
    <property type="match status" value="1"/>
</dbReference>
<name>A0A7U2F6D1_PHANO</name>
<dbReference type="AlphaFoldDB" id="A0A7U2F6D1"/>
<dbReference type="EMBL" id="CP069032">
    <property type="protein sequence ID" value="QRC99565.1"/>
    <property type="molecule type" value="Genomic_DNA"/>
</dbReference>
<keyword evidence="9" id="KW-1185">Reference proteome</keyword>
<feature type="transmembrane region" description="Helical" evidence="6">
    <location>
        <begin position="321"/>
        <end position="342"/>
    </location>
</feature>
<organism evidence="8 9">
    <name type="scientific">Phaeosphaeria nodorum (strain SN15 / ATCC MYA-4574 / FGSC 10173)</name>
    <name type="common">Glume blotch fungus</name>
    <name type="synonym">Parastagonospora nodorum</name>
    <dbReference type="NCBI Taxonomy" id="321614"/>
    <lineage>
        <taxon>Eukaryota</taxon>
        <taxon>Fungi</taxon>
        <taxon>Dikarya</taxon>
        <taxon>Ascomycota</taxon>
        <taxon>Pezizomycotina</taxon>
        <taxon>Dothideomycetes</taxon>
        <taxon>Pleosporomycetidae</taxon>
        <taxon>Pleosporales</taxon>
        <taxon>Pleosporineae</taxon>
        <taxon>Phaeosphaeriaceae</taxon>
        <taxon>Parastagonospora</taxon>
    </lineage>
</organism>
<feature type="transmembrane region" description="Helical" evidence="6">
    <location>
        <begin position="155"/>
        <end position="178"/>
    </location>
</feature>
<evidence type="ECO:0000256" key="3">
    <source>
        <dbReference type="ARBA" id="ARBA00022989"/>
    </source>
</evidence>
<feature type="region of interest" description="Disordered" evidence="5">
    <location>
        <begin position="251"/>
        <end position="284"/>
    </location>
</feature>
<gene>
    <name evidence="8" type="ORF">JI435_151030</name>
</gene>
<dbReference type="Pfam" id="PF07690">
    <property type="entry name" value="MFS_1"/>
    <property type="match status" value="1"/>
</dbReference>
<dbReference type="InterPro" id="IPR020846">
    <property type="entry name" value="MFS_dom"/>
</dbReference>
<keyword evidence="3 6" id="KW-1133">Transmembrane helix</keyword>
<proteinExistence type="predicted"/>
<evidence type="ECO:0000313" key="9">
    <source>
        <dbReference type="Proteomes" id="UP000663193"/>
    </source>
</evidence>
<comment type="subcellular location">
    <subcellularLocation>
        <location evidence="1">Membrane</location>
        <topology evidence="1">Multi-pass membrane protein</topology>
    </subcellularLocation>
</comment>
<evidence type="ECO:0000256" key="5">
    <source>
        <dbReference type="SAM" id="MobiDB-lite"/>
    </source>
</evidence>
<dbReference type="VEuPathDB" id="FungiDB:JI435_151030"/>
<evidence type="ECO:0000256" key="6">
    <source>
        <dbReference type="SAM" id="Phobius"/>
    </source>
</evidence>
<feature type="transmembrane region" description="Helical" evidence="6">
    <location>
        <begin position="362"/>
        <end position="387"/>
    </location>
</feature>
<dbReference type="InterPro" id="IPR036259">
    <property type="entry name" value="MFS_trans_sf"/>
</dbReference>
<dbReference type="PROSITE" id="PS50850">
    <property type="entry name" value="MFS"/>
    <property type="match status" value="1"/>
</dbReference>
<evidence type="ECO:0000256" key="4">
    <source>
        <dbReference type="ARBA" id="ARBA00023136"/>
    </source>
</evidence>
<keyword evidence="2 6" id="KW-0812">Transmembrane</keyword>
<feature type="compositionally biased region" description="Basic and acidic residues" evidence="5">
    <location>
        <begin position="257"/>
        <end position="269"/>
    </location>
</feature>
<feature type="transmembrane region" description="Helical" evidence="6">
    <location>
        <begin position="126"/>
        <end position="143"/>
    </location>
</feature>
<keyword evidence="4 6" id="KW-0472">Membrane</keyword>
<dbReference type="OrthoDB" id="5215911at2759"/>
<evidence type="ECO:0000313" key="8">
    <source>
        <dbReference type="EMBL" id="QRC99565.1"/>
    </source>
</evidence>
<feature type="transmembrane region" description="Helical" evidence="6">
    <location>
        <begin position="185"/>
        <end position="206"/>
    </location>
</feature>
<dbReference type="Gene3D" id="1.20.1250.20">
    <property type="entry name" value="MFS general substrate transporter like domains"/>
    <property type="match status" value="1"/>
</dbReference>
<feature type="transmembrane region" description="Helical" evidence="6">
    <location>
        <begin position="212"/>
        <end position="233"/>
    </location>
</feature>
<dbReference type="InterPro" id="IPR011701">
    <property type="entry name" value="MFS"/>
</dbReference>
<feature type="domain" description="Major facilitator superfamily (MFS) profile" evidence="7">
    <location>
        <begin position="60"/>
        <end position="525"/>
    </location>
</feature>
<accession>A0A7U2F6D1</accession>
<sequence length="547" mass="60387">MSPREVDNDHVPGTVYLVDVIGRATSHLHDASHKDILLVPRPSADPNDPLNWSKPRKLMAVGMAYLYVFGTGIATSLQYSVLADITADTGISTANLVEGTGVMFLFFGWACLIWQPIALTYGRRGVYLITTLLTIPLMVWTAYSTSSPEWFAHRVLLGIVVSPIESLCEVTVLDLFFAHNRGTYMGLYVFILFGSNFLAPLVAGWFNDAYGWRWTMHFGAIVCAAAFVVIFFFMEETMYVRDNTYGGESVAGPSKEVPAKEDDNNEKGTRSSATPSPIPTAHTPLKRNINEGRHRYTLFKSIPGRPSNIDMLRMAYRPVVMIFRFPTVAWSGFLYGINLAWYNVLNGTASPVLSGAPYNWSAALVGCVYTGPIIGAAIASLWSGNAADWIALRLARRNNGIREPEHRLWVLLISGIMSAAGLITWGVGAYHDAHWVGLVFGLGMLTFGCVTGGSIAVSYNADCFKELAGETTVSVMLIRNTIGFGFSYAITPWWKDQGLQGCFITAGMVSLACTFTFMIMIVWGKRLRRWSIPAYRKYMATTVVSHE</sequence>